<protein>
    <submittedName>
        <fullName evidence="3">Response regulator</fullName>
    </submittedName>
</protein>
<dbReference type="OrthoDB" id="1121174at2"/>
<keyword evidence="4" id="KW-1185">Reference proteome</keyword>
<dbReference type="InterPro" id="IPR011006">
    <property type="entry name" value="CheY-like_superfamily"/>
</dbReference>
<feature type="modified residue" description="4-aspartylphosphate" evidence="1">
    <location>
        <position position="130"/>
    </location>
</feature>
<dbReference type="SUPFAM" id="SSF52172">
    <property type="entry name" value="CheY-like"/>
    <property type="match status" value="1"/>
</dbReference>
<dbReference type="AlphaFoldDB" id="A0A369PX88"/>
<organism evidence="3 4">
    <name type="scientific">Pedobacter chinensis</name>
    <dbReference type="NCBI Taxonomy" id="2282421"/>
    <lineage>
        <taxon>Bacteria</taxon>
        <taxon>Pseudomonadati</taxon>
        <taxon>Bacteroidota</taxon>
        <taxon>Sphingobacteriia</taxon>
        <taxon>Sphingobacteriales</taxon>
        <taxon>Sphingobacteriaceae</taxon>
        <taxon>Pedobacter</taxon>
    </lineage>
</organism>
<dbReference type="EMBL" id="QPKV01000006">
    <property type="protein sequence ID" value="RDC55815.1"/>
    <property type="molecule type" value="Genomic_DNA"/>
</dbReference>
<name>A0A369PX88_9SPHI</name>
<dbReference type="GO" id="GO:0000160">
    <property type="term" value="P:phosphorelay signal transduction system"/>
    <property type="evidence" value="ECO:0007669"/>
    <property type="project" value="InterPro"/>
</dbReference>
<accession>A0A369PX88</accession>
<comment type="caution">
    <text evidence="3">The sequence shown here is derived from an EMBL/GenBank/DDBJ whole genome shotgun (WGS) entry which is preliminary data.</text>
</comment>
<evidence type="ECO:0000259" key="2">
    <source>
        <dbReference type="PROSITE" id="PS50110"/>
    </source>
</evidence>
<reference evidence="3 4" key="1">
    <citation type="submission" date="2018-07" db="EMBL/GenBank/DDBJ databases">
        <title>Pedobacter sp. nov., isolated from soil.</title>
        <authorList>
            <person name="Zhou L.Y."/>
            <person name="Du Z.J."/>
        </authorList>
    </citation>
    <scope>NUCLEOTIDE SEQUENCE [LARGE SCALE GENOMIC DNA]</scope>
    <source>
        <strain evidence="3 4">JDX94</strain>
    </source>
</reference>
<evidence type="ECO:0000313" key="4">
    <source>
        <dbReference type="Proteomes" id="UP000253961"/>
    </source>
</evidence>
<dbReference type="PROSITE" id="PS50110">
    <property type="entry name" value="RESPONSE_REGULATORY"/>
    <property type="match status" value="1"/>
</dbReference>
<keyword evidence="1" id="KW-0597">Phosphoprotein</keyword>
<feature type="domain" description="Response regulatory" evidence="2">
    <location>
        <begin position="73"/>
        <end position="196"/>
    </location>
</feature>
<evidence type="ECO:0000313" key="3">
    <source>
        <dbReference type="EMBL" id="RDC55815.1"/>
    </source>
</evidence>
<evidence type="ECO:0000256" key="1">
    <source>
        <dbReference type="PROSITE-ProRule" id="PRU00169"/>
    </source>
</evidence>
<proteinExistence type="predicted"/>
<gene>
    <name evidence="3" type="ORF">DU508_16265</name>
</gene>
<dbReference type="RefSeq" id="WP_115403851.1">
    <property type="nucleotide sequence ID" value="NZ_QPKV01000006.1"/>
</dbReference>
<dbReference type="Gene3D" id="3.40.50.2300">
    <property type="match status" value="1"/>
</dbReference>
<sequence length="196" mass="22593">MKKDYQINCYCFSPSCKNSIFNAHTCVITKRSFAEAAAVEAKCECCGQELVSAPILRMTRILNGALHSEKTLTSFVIDDDLFFHTTAKDLFNHSERFKKSRHLTCAQEALDYLSRHIDNPELIPDYIFLDVNMPLMNAWDFLEEFDGIFPRLSKKISIYIITNSILPAYQARIKHFANVKAIIEKNFDLDFLNTIH</sequence>
<dbReference type="InterPro" id="IPR001789">
    <property type="entry name" value="Sig_transdc_resp-reg_receiver"/>
</dbReference>
<dbReference type="Proteomes" id="UP000253961">
    <property type="component" value="Unassembled WGS sequence"/>
</dbReference>